<dbReference type="PANTHER" id="PTHR35166:SF15">
    <property type="entry name" value="OS05G0193700 PROTEIN"/>
    <property type="match status" value="1"/>
</dbReference>
<proteinExistence type="predicted"/>
<accession>M8D0Z9</accession>
<evidence type="ECO:0000313" key="2">
    <source>
        <dbReference type="EnsemblPlants" id="EMT29856"/>
    </source>
</evidence>
<feature type="region of interest" description="Disordered" evidence="1">
    <location>
        <begin position="17"/>
        <end position="59"/>
    </location>
</feature>
<dbReference type="EnsemblPlants" id="EMT29856">
    <property type="protein sequence ID" value="EMT29856"/>
    <property type="gene ID" value="F775_19224"/>
</dbReference>
<feature type="compositionally biased region" description="Basic and acidic residues" evidence="1">
    <location>
        <begin position="17"/>
        <end position="27"/>
    </location>
</feature>
<sequence>MAGVECGLNFRPTKRKTEGFATEERSRAAKTLDCSNGDKKSAAAGTVTSAQGDENETPAKKMWRLPLEEIKWILAQPNEPVWADIRELKRANSSLLPSSEVEKDESMVLLYACARDCYEDEDKFARFTTGIAPYADGQGRRHSPD</sequence>
<reference evidence="2" key="1">
    <citation type="submission" date="2015-06" db="UniProtKB">
        <authorList>
            <consortium name="EnsemblPlants"/>
        </authorList>
    </citation>
    <scope>IDENTIFICATION</scope>
</reference>
<organism evidence="2">
    <name type="scientific">Aegilops tauschii</name>
    <name type="common">Tausch's goatgrass</name>
    <name type="synonym">Aegilops squarrosa</name>
    <dbReference type="NCBI Taxonomy" id="37682"/>
    <lineage>
        <taxon>Eukaryota</taxon>
        <taxon>Viridiplantae</taxon>
        <taxon>Streptophyta</taxon>
        <taxon>Embryophyta</taxon>
        <taxon>Tracheophyta</taxon>
        <taxon>Spermatophyta</taxon>
        <taxon>Magnoliopsida</taxon>
        <taxon>Liliopsida</taxon>
        <taxon>Poales</taxon>
        <taxon>Poaceae</taxon>
        <taxon>BOP clade</taxon>
        <taxon>Pooideae</taxon>
        <taxon>Triticodae</taxon>
        <taxon>Triticeae</taxon>
        <taxon>Triticinae</taxon>
        <taxon>Aegilops</taxon>
    </lineage>
</organism>
<dbReference type="AlphaFoldDB" id="M8D0Z9"/>
<name>M8D0Z9_AEGTA</name>
<evidence type="ECO:0000256" key="1">
    <source>
        <dbReference type="SAM" id="MobiDB-lite"/>
    </source>
</evidence>
<protein>
    <submittedName>
        <fullName evidence="2">Uncharacterized protein</fullName>
    </submittedName>
</protein>
<dbReference type="PANTHER" id="PTHR35166">
    <property type="entry name" value="OS05G0193700 PROTEIN-RELATED"/>
    <property type="match status" value="1"/>
</dbReference>